<dbReference type="AlphaFoldDB" id="A0A0L6UBF2"/>
<keyword evidence="1" id="KW-0472">Membrane</keyword>
<keyword evidence="3" id="KW-1185">Reference proteome</keyword>
<proteinExistence type="predicted"/>
<dbReference type="Proteomes" id="UP000037035">
    <property type="component" value="Unassembled WGS sequence"/>
</dbReference>
<evidence type="ECO:0000256" key="1">
    <source>
        <dbReference type="SAM" id="Phobius"/>
    </source>
</evidence>
<keyword evidence="1" id="KW-1133">Transmembrane helix</keyword>
<dbReference type="EMBL" id="LAVV01013205">
    <property type="protein sequence ID" value="KNZ45869.1"/>
    <property type="molecule type" value="Genomic_DNA"/>
</dbReference>
<protein>
    <submittedName>
        <fullName evidence="2">Uncharacterized protein</fullName>
    </submittedName>
</protein>
<sequence>MSRGAVTWVRVWKAFHPTKRTTLIEAYITRVERMQQYKWPWETRSGCPMCHYCRTAADEGRAPMSANRSLSSKTRMMFSSVYIACLLVASGIATPTPYFAYSNDNSQSARNHASQAS</sequence>
<keyword evidence="1" id="KW-0812">Transmembrane</keyword>
<evidence type="ECO:0000313" key="2">
    <source>
        <dbReference type="EMBL" id="KNZ45869.1"/>
    </source>
</evidence>
<reference evidence="2 3" key="1">
    <citation type="submission" date="2015-08" db="EMBL/GenBank/DDBJ databases">
        <title>Next Generation Sequencing and Analysis of the Genome of Puccinia sorghi L Schw, the Causal Agent of Maize Common Rust.</title>
        <authorList>
            <person name="Rochi L."/>
            <person name="Burguener G."/>
            <person name="Darino M."/>
            <person name="Turjanski A."/>
            <person name="Kreff E."/>
            <person name="Dieguez M.J."/>
            <person name="Sacco F."/>
        </authorList>
    </citation>
    <scope>NUCLEOTIDE SEQUENCE [LARGE SCALE GENOMIC DNA]</scope>
    <source>
        <strain evidence="2 3">RO10H11247</strain>
    </source>
</reference>
<accession>A0A0L6UBF2</accession>
<evidence type="ECO:0000313" key="3">
    <source>
        <dbReference type="Proteomes" id="UP000037035"/>
    </source>
</evidence>
<feature type="transmembrane region" description="Helical" evidence="1">
    <location>
        <begin position="81"/>
        <end position="101"/>
    </location>
</feature>
<gene>
    <name evidence="2" type="ORF">VP01_773g20</name>
</gene>
<organism evidence="2 3">
    <name type="scientific">Puccinia sorghi</name>
    <dbReference type="NCBI Taxonomy" id="27349"/>
    <lineage>
        <taxon>Eukaryota</taxon>
        <taxon>Fungi</taxon>
        <taxon>Dikarya</taxon>
        <taxon>Basidiomycota</taxon>
        <taxon>Pucciniomycotina</taxon>
        <taxon>Pucciniomycetes</taxon>
        <taxon>Pucciniales</taxon>
        <taxon>Pucciniaceae</taxon>
        <taxon>Puccinia</taxon>
    </lineage>
</organism>
<comment type="caution">
    <text evidence="2">The sequence shown here is derived from an EMBL/GenBank/DDBJ whole genome shotgun (WGS) entry which is preliminary data.</text>
</comment>
<dbReference type="VEuPathDB" id="FungiDB:VP01_773g20"/>
<feature type="non-terminal residue" evidence="2">
    <location>
        <position position="117"/>
    </location>
</feature>
<name>A0A0L6UBF2_9BASI</name>